<dbReference type="Proteomes" id="UP000887577">
    <property type="component" value="Unplaced"/>
</dbReference>
<dbReference type="PANTHER" id="PTHR24256">
    <property type="entry name" value="TRYPTASE-RELATED"/>
    <property type="match status" value="1"/>
</dbReference>
<keyword evidence="4" id="KW-0472">Membrane</keyword>
<protein>
    <submittedName>
        <fullName evidence="7">Peptidase S1 domain-containing protein</fullName>
    </submittedName>
</protein>
<dbReference type="InterPro" id="IPR009003">
    <property type="entry name" value="Peptidase_S1_PA"/>
</dbReference>
<proteinExistence type="inferred from homology"/>
<dbReference type="AlphaFoldDB" id="A0A914YYM8"/>
<dbReference type="Gene3D" id="2.40.10.10">
    <property type="entry name" value="Trypsin-like serine proteases"/>
    <property type="match status" value="1"/>
</dbReference>
<evidence type="ECO:0000259" key="5">
    <source>
        <dbReference type="PROSITE" id="PS50240"/>
    </source>
</evidence>
<sequence length="200" mass="21538">MAIAAGYGIYKWQGSELTGISEFPTVLQNATVPVHLSCPGVGSTAICAATCERHADQGDSGGPLMFKRNEKFYQVGVLSMGVKLNDSYIITVYTRISEECEWIKKITKGAAKCEPLPEDPNPQPSTPVALNQPKCAPTKPDPQPDEGGHLNPPDETEIPSDENGVTSAPQTSQTEASISNSNFATLNILILFFATIFFFD</sequence>
<keyword evidence="4" id="KW-1133">Transmembrane helix</keyword>
<dbReference type="GO" id="GO:0004252">
    <property type="term" value="F:serine-type endopeptidase activity"/>
    <property type="evidence" value="ECO:0007669"/>
    <property type="project" value="InterPro"/>
</dbReference>
<keyword evidence="4" id="KW-0812">Transmembrane</keyword>
<evidence type="ECO:0000256" key="4">
    <source>
        <dbReference type="SAM" id="Phobius"/>
    </source>
</evidence>
<dbReference type="Pfam" id="PF00089">
    <property type="entry name" value="Trypsin"/>
    <property type="match status" value="1"/>
</dbReference>
<organism evidence="6 7">
    <name type="scientific">Panagrolaimus superbus</name>
    <dbReference type="NCBI Taxonomy" id="310955"/>
    <lineage>
        <taxon>Eukaryota</taxon>
        <taxon>Metazoa</taxon>
        <taxon>Ecdysozoa</taxon>
        <taxon>Nematoda</taxon>
        <taxon>Chromadorea</taxon>
        <taxon>Rhabditida</taxon>
        <taxon>Tylenchina</taxon>
        <taxon>Panagrolaimomorpha</taxon>
        <taxon>Panagrolaimoidea</taxon>
        <taxon>Panagrolaimidae</taxon>
        <taxon>Panagrolaimus</taxon>
    </lineage>
</organism>
<keyword evidence="1" id="KW-1015">Disulfide bond</keyword>
<dbReference type="InterPro" id="IPR001254">
    <property type="entry name" value="Trypsin_dom"/>
</dbReference>
<evidence type="ECO:0000256" key="2">
    <source>
        <dbReference type="ARBA" id="ARBA00024195"/>
    </source>
</evidence>
<dbReference type="WBParaSite" id="PSU_v2.g5202.t1">
    <property type="protein sequence ID" value="PSU_v2.g5202.t1"/>
    <property type="gene ID" value="PSU_v2.g5202"/>
</dbReference>
<dbReference type="SUPFAM" id="SSF50494">
    <property type="entry name" value="Trypsin-like serine proteases"/>
    <property type="match status" value="1"/>
</dbReference>
<feature type="domain" description="Peptidase S1" evidence="5">
    <location>
        <begin position="1"/>
        <end position="108"/>
    </location>
</feature>
<comment type="similarity">
    <text evidence="2">Belongs to the peptidase S1 family. CLIP subfamily.</text>
</comment>
<evidence type="ECO:0000313" key="7">
    <source>
        <dbReference type="WBParaSite" id="PSU_v2.g5202.t1"/>
    </source>
</evidence>
<evidence type="ECO:0000256" key="3">
    <source>
        <dbReference type="SAM" id="MobiDB-lite"/>
    </source>
</evidence>
<name>A0A914YYM8_9BILA</name>
<dbReference type="InterPro" id="IPR043504">
    <property type="entry name" value="Peptidase_S1_PA_chymotrypsin"/>
</dbReference>
<dbReference type="GO" id="GO:0006508">
    <property type="term" value="P:proteolysis"/>
    <property type="evidence" value="ECO:0007669"/>
    <property type="project" value="InterPro"/>
</dbReference>
<dbReference type="PROSITE" id="PS50240">
    <property type="entry name" value="TRYPSIN_DOM"/>
    <property type="match status" value="1"/>
</dbReference>
<keyword evidence="6" id="KW-1185">Reference proteome</keyword>
<feature type="compositionally biased region" description="Polar residues" evidence="3">
    <location>
        <begin position="163"/>
        <end position="174"/>
    </location>
</feature>
<accession>A0A914YYM8</accession>
<dbReference type="InterPro" id="IPR051487">
    <property type="entry name" value="Ser/Thr_Proteases_Immune/Dev"/>
</dbReference>
<evidence type="ECO:0000313" key="6">
    <source>
        <dbReference type="Proteomes" id="UP000887577"/>
    </source>
</evidence>
<feature type="transmembrane region" description="Helical" evidence="4">
    <location>
        <begin position="181"/>
        <end position="199"/>
    </location>
</feature>
<evidence type="ECO:0000256" key="1">
    <source>
        <dbReference type="ARBA" id="ARBA00023157"/>
    </source>
</evidence>
<feature type="region of interest" description="Disordered" evidence="3">
    <location>
        <begin position="112"/>
        <end position="174"/>
    </location>
</feature>
<reference evidence="7" key="1">
    <citation type="submission" date="2022-11" db="UniProtKB">
        <authorList>
            <consortium name="WormBaseParasite"/>
        </authorList>
    </citation>
    <scope>IDENTIFICATION</scope>
</reference>